<name>A0A815J2D7_9BILA</name>
<feature type="transmembrane region" description="Helical" evidence="8">
    <location>
        <begin position="216"/>
        <end position="238"/>
    </location>
</feature>
<keyword evidence="5 8" id="KW-1133">Transmembrane helix</keyword>
<evidence type="ECO:0000256" key="4">
    <source>
        <dbReference type="ARBA" id="ARBA00022692"/>
    </source>
</evidence>
<feature type="transmembrane region" description="Helical" evidence="8">
    <location>
        <begin position="145"/>
        <end position="166"/>
    </location>
</feature>
<proteinExistence type="inferred from homology"/>
<feature type="transmembrane region" description="Helical" evidence="8">
    <location>
        <begin position="119"/>
        <end position="138"/>
    </location>
</feature>
<dbReference type="InterPro" id="IPR029020">
    <property type="entry name" value="Ammonium/urea_transptr"/>
</dbReference>
<protein>
    <recommendedName>
        <fullName evidence="9">Ammonium transporter AmtB-like domain-containing protein</fullName>
    </recommendedName>
</protein>
<feature type="transmembrane region" description="Helical" evidence="8">
    <location>
        <begin position="46"/>
        <end position="65"/>
    </location>
</feature>
<dbReference type="AlphaFoldDB" id="A0A815J2D7"/>
<evidence type="ECO:0000313" key="10">
    <source>
        <dbReference type="EMBL" id="CAF1373606.1"/>
    </source>
</evidence>
<dbReference type="GO" id="GO:0008519">
    <property type="term" value="F:ammonium channel activity"/>
    <property type="evidence" value="ECO:0007669"/>
    <property type="project" value="InterPro"/>
</dbReference>
<evidence type="ECO:0000256" key="5">
    <source>
        <dbReference type="ARBA" id="ARBA00022989"/>
    </source>
</evidence>
<dbReference type="PANTHER" id="PTHR11730">
    <property type="entry name" value="AMMONIUM TRANSPORTER"/>
    <property type="match status" value="1"/>
</dbReference>
<feature type="transmembrane region" description="Helical" evidence="8">
    <location>
        <begin position="258"/>
        <end position="276"/>
    </location>
</feature>
<dbReference type="Gene3D" id="1.10.3430.10">
    <property type="entry name" value="Ammonium transporter AmtB like domains"/>
    <property type="match status" value="1"/>
</dbReference>
<sequence length="496" mass="54203">MAATNEQIQQAIESFFLLFNGVVVFLMSCGYTLIESGGVRSQNAGHTLFKTLLIFITSALSYWLIGYAFAFGGNPNVILGTRFWASERFGSKDLYPGVENFTNSNNVYKLNNQDPYINFFYNYMLAFLVTNIAASAFAERCRVPVYVLFTILMSGIVYPFLTHWMWGANGWLGAIVGARDYGGSAIIYLTAGVAALIGTIFLGPRFGRFEPRTLPLFGHSIPITSVGAILVAFGFFVLNSGGDHRIIGKAYGDRVGHGLINTLLSGATSGATYYLLQRVIESINQPARHLKRRVFLSTVNSILCGMVAVAAGAVAYNPWSSVIIGFIASLSFLLWSKLLIKLQIDDPVETAAVHIGGGLWGIFALPIFRRTIGPKTDGTFDENVFYSIIYRITLGESWRGLLNSLCTAAVVIAWTAIFITVLFIILKLLNLLKVSKDEELRGIDLFQHGEPAYALRIYCAACGEQLQGKTIEQETVGTAGGGLRTNFPTIVTDAEG</sequence>
<gene>
    <name evidence="10" type="ORF">ZHD862_LOCUS31731</name>
</gene>
<feature type="non-terminal residue" evidence="10">
    <location>
        <position position="1"/>
    </location>
</feature>
<evidence type="ECO:0000259" key="9">
    <source>
        <dbReference type="Pfam" id="PF00909"/>
    </source>
</evidence>
<dbReference type="EMBL" id="CAJNOT010003256">
    <property type="protein sequence ID" value="CAF1373606.1"/>
    <property type="molecule type" value="Genomic_DNA"/>
</dbReference>
<evidence type="ECO:0000256" key="2">
    <source>
        <dbReference type="ARBA" id="ARBA00005887"/>
    </source>
</evidence>
<comment type="caution">
    <text evidence="10">The sequence shown here is derived from an EMBL/GenBank/DDBJ whole genome shotgun (WGS) entry which is preliminary data.</text>
</comment>
<evidence type="ECO:0000256" key="1">
    <source>
        <dbReference type="ARBA" id="ARBA00004141"/>
    </source>
</evidence>
<feature type="transmembrane region" description="Helical" evidence="8">
    <location>
        <begin position="15"/>
        <end position="34"/>
    </location>
</feature>
<dbReference type="Proteomes" id="UP000663864">
    <property type="component" value="Unassembled WGS sequence"/>
</dbReference>
<dbReference type="PANTHER" id="PTHR11730:SF6">
    <property type="entry name" value="AMMONIUM TRANSPORTER"/>
    <property type="match status" value="1"/>
</dbReference>
<feature type="transmembrane region" description="Helical" evidence="8">
    <location>
        <begin position="352"/>
        <end position="368"/>
    </location>
</feature>
<reference evidence="10" key="1">
    <citation type="submission" date="2021-02" db="EMBL/GenBank/DDBJ databases">
        <authorList>
            <person name="Nowell W R."/>
        </authorList>
    </citation>
    <scope>NUCLEOTIDE SEQUENCE</scope>
</reference>
<keyword evidence="4 8" id="KW-0812">Transmembrane</keyword>
<comment type="similarity">
    <text evidence="2">Belongs to the ammonia transporter channel (TC 1.A.11.2) family.</text>
</comment>
<comment type="subcellular location">
    <subcellularLocation>
        <location evidence="1">Membrane</location>
        <topology evidence="1">Multi-pass membrane protein</topology>
    </subcellularLocation>
</comment>
<evidence type="ECO:0000256" key="7">
    <source>
        <dbReference type="ARBA" id="ARBA00023177"/>
    </source>
</evidence>
<dbReference type="SUPFAM" id="SSF111352">
    <property type="entry name" value="Ammonium transporter"/>
    <property type="match status" value="1"/>
</dbReference>
<feature type="transmembrane region" description="Helical" evidence="8">
    <location>
        <begin position="297"/>
        <end position="316"/>
    </location>
</feature>
<keyword evidence="3" id="KW-0813">Transport</keyword>
<dbReference type="GO" id="GO:0097272">
    <property type="term" value="P:ammonium homeostasis"/>
    <property type="evidence" value="ECO:0007669"/>
    <property type="project" value="TreeGrafter"/>
</dbReference>
<dbReference type="InterPro" id="IPR024041">
    <property type="entry name" value="NH4_transpt_AmtB-like_dom"/>
</dbReference>
<evidence type="ECO:0000256" key="6">
    <source>
        <dbReference type="ARBA" id="ARBA00023136"/>
    </source>
</evidence>
<feature type="domain" description="Ammonium transporter AmtB-like" evidence="9">
    <location>
        <begin position="16"/>
        <end position="453"/>
    </location>
</feature>
<dbReference type="Pfam" id="PF00909">
    <property type="entry name" value="Ammonium_transp"/>
    <property type="match status" value="1"/>
</dbReference>
<keyword evidence="6 8" id="KW-0472">Membrane</keyword>
<evidence type="ECO:0000313" key="11">
    <source>
        <dbReference type="Proteomes" id="UP000663864"/>
    </source>
</evidence>
<feature type="transmembrane region" description="Helical" evidence="8">
    <location>
        <begin position="186"/>
        <end position="204"/>
    </location>
</feature>
<keyword evidence="7" id="KW-0924">Ammonia transport</keyword>
<feature type="transmembrane region" description="Helical" evidence="8">
    <location>
        <begin position="401"/>
        <end position="426"/>
    </location>
</feature>
<evidence type="ECO:0000256" key="8">
    <source>
        <dbReference type="SAM" id="Phobius"/>
    </source>
</evidence>
<dbReference type="GO" id="GO:0005886">
    <property type="term" value="C:plasma membrane"/>
    <property type="evidence" value="ECO:0007669"/>
    <property type="project" value="TreeGrafter"/>
</dbReference>
<evidence type="ECO:0000256" key="3">
    <source>
        <dbReference type="ARBA" id="ARBA00022448"/>
    </source>
</evidence>
<organism evidence="10 11">
    <name type="scientific">Rotaria sordida</name>
    <dbReference type="NCBI Taxonomy" id="392033"/>
    <lineage>
        <taxon>Eukaryota</taxon>
        <taxon>Metazoa</taxon>
        <taxon>Spiralia</taxon>
        <taxon>Gnathifera</taxon>
        <taxon>Rotifera</taxon>
        <taxon>Eurotatoria</taxon>
        <taxon>Bdelloidea</taxon>
        <taxon>Philodinida</taxon>
        <taxon>Philodinidae</taxon>
        <taxon>Rotaria</taxon>
    </lineage>
</organism>
<accession>A0A815J2D7</accession>
<feature type="transmembrane region" description="Helical" evidence="8">
    <location>
        <begin position="322"/>
        <end position="340"/>
    </location>
</feature>